<dbReference type="AlphaFoldDB" id="A0A511N170"/>
<organism evidence="3 4">
    <name type="scientific">Deinococcus cellulosilyticus (strain DSM 18568 / NBRC 106333 / KACC 11606 / 5516J-15)</name>
    <dbReference type="NCBI Taxonomy" id="1223518"/>
    <lineage>
        <taxon>Bacteria</taxon>
        <taxon>Thermotogati</taxon>
        <taxon>Deinococcota</taxon>
        <taxon>Deinococci</taxon>
        <taxon>Deinococcales</taxon>
        <taxon>Deinococcaceae</taxon>
        <taxon>Deinococcus</taxon>
    </lineage>
</organism>
<dbReference type="RefSeq" id="WP_146884042.1">
    <property type="nucleotide sequence ID" value="NZ_BJXB01000007.1"/>
</dbReference>
<accession>A0A511N170</accession>
<comment type="caution">
    <text evidence="3">The sequence shown here is derived from an EMBL/GenBank/DDBJ whole genome shotgun (WGS) entry which is preliminary data.</text>
</comment>
<name>A0A511N170_DEIC1</name>
<reference evidence="3 4" key="1">
    <citation type="submission" date="2019-07" db="EMBL/GenBank/DDBJ databases">
        <title>Whole genome shotgun sequence of Deinococcus cellulosilyticus NBRC 106333.</title>
        <authorList>
            <person name="Hosoyama A."/>
            <person name="Uohara A."/>
            <person name="Ohji S."/>
            <person name="Ichikawa N."/>
        </authorList>
    </citation>
    <scope>NUCLEOTIDE SEQUENCE [LARGE SCALE GENOMIC DNA]</scope>
    <source>
        <strain evidence="3 4">NBRC 106333</strain>
    </source>
</reference>
<evidence type="ECO:0000313" key="4">
    <source>
        <dbReference type="Proteomes" id="UP000321306"/>
    </source>
</evidence>
<dbReference type="InterPro" id="IPR018634">
    <property type="entry name" value="ChrB_C"/>
</dbReference>
<dbReference type="Proteomes" id="UP000321306">
    <property type="component" value="Unassembled WGS sequence"/>
</dbReference>
<evidence type="ECO:0000313" key="3">
    <source>
        <dbReference type="EMBL" id="GEM46217.1"/>
    </source>
</evidence>
<dbReference type="OrthoDB" id="511992at2"/>
<protein>
    <submittedName>
        <fullName evidence="3">ChrB protein</fullName>
    </submittedName>
</protein>
<dbReference type="Pfam" id="PF20229">
    <property type="entry name" value="ChrB_N"/>
    <property type="match status" value="1"/>
</dbReference>
<dbReference type="EMBL" id="BJXB01000007">
    <property type="protein sequence ID" value="GEM46217.1"/>
    <property type="molecule type" value="Genomic_DNA"/>
</dbReference>
<dbReference type="Pfam" id="PF09828">
    <property type="entry name" value="ChrB_C"/>
    <property type="match status" value="1"/>
</dbReference>
<evidence type="ECO:0000259" key="2">
    <source>
        <dbReference type="Pfam" id="PF20229"/>
    </source>
</evidence>
<sequence>MNWLIFQYTLPRDHKSRVTLWRRIKKLGAISPIQGTHILPDTPDCLEGFQWLLQTVKEDGGDTLLVHSDRLQGFSDEDLKQLFHQEMRGDYLKLQDELKNPPADLDFRRLLKRFQDLQSRDHFNSPEGQKTARLLQKLREQHNPRVQLPLKKKADFQGRTWRTRPGIFVDRIASAWFIRTFLDPHAVIHYSDESREGEITFDLLDADFTHVADLCTFEVLVHSFEETSPEMLKLAEIIHALDVEEAGVTPPEAEGLKAIFNGYIAQGLPDHDRAEQGGQVLSALLAHFKAQMAGLEVLQ</sequence>
<dbReference type="InterPro" id="IPR046858">
    <property type="entry name" value="ChrB_N"/>
</dbReference>
<evidence type="ECO:0000259" key="1">
    <source>
        <dbReference type="Pfam" id="PF09828"/>
    </source>
</evidence>
<feature type="domain" description="ChrB C-terminal" evidence="1">
    <location>
        <begin position="161"/>
        <end position="288"/>
    </location>
</feature>
<feature type="domain" description="ChrB N-terminal" evidence="2">
    <location>
        <begin position="17"/>
        <end position="97"/>
    </location>
</feature>
<proteinExistence type="predicted"/>
<keyword evidence="4" id="KW-1185">Reference proteome</keyword>
<gene>
    <name evidence="3" type="primary">chrB</name>
    <name evidence="3" type="ORF">DC3_18520</name>
</gene>